<feature type="region of interest" description="Disordered" evidence="1">
    <location>
        <begin position="36"/>
        <end position="85"/>
    </location>
</feature>
<evidence type="ECO:0000313" key="3">
    <source>
        <dbReference type="Proteomes" id="UP001303473"/>
    </source>
</evidence>
<comment type="caution">
    <text evidence="2">The sequence shown here is derived from an EMBL/GenBank/DDBJ whole genome shotgun (WGS) entry which is preliminary data.</text>
</comment>
<proteinExistence type="predicted"/>
<dbReference type="Proteomes" id="UP001303473">
    <property type="component" value="Unassembled WGS sequence"/>
</dbReference>
<name>A0AAN6N5X2_9PEZI</name>
<reference evidence="3" key="1">
    <citation type="journal article" date="2023" name="Mol. Phylogenet. Evol.">
        <title>Genome-scale phylogeny and comparative genomics of the fungal order Sordariales.</title>
        <authorList>
            <person name="Hensen N."/>
            <person name="Bonometti L."/>
            <person name="Westerberg I."/>
            <person name="Brannstrom I.O."/>
            <person name="Guillou S."/>
            <person name="Cros-Aarteil S."/>
            <person name="Calhoun S."/>
            <person name="Haridas S."/>
            <person name="Kuo A."/>
            <person name="Mondo S."/>
            <person name="Pangilinan J."/>
            <person name="Riley R."/>
            <person name="LaButti K."/>
            <person name="Andreopoulos B."/>
            <person name="Lipzen A."/>
            <person name="Chen C."/>
            <person name="Yan M."/>
            <person name="Daum C."/>
            <person name="Ng V."/>
            <person name="Clum A."/>
            <person name="Steindorff A."/>
            <person name="Ohm R.A."/>
            <person name="Martin F."/>
            <person name="Silar P."/>
            <person name="Natvig D.O."/>
            <person name="Lalanne C."/>
            <person name="Gautier V."/>
            <person name="Ament-Velasquez S.L."/>
            <person name="Kruys A."/>
            <person name="Hutchinson M.I."/>
            <person name="Powell A.J."/>
            <person name="Barry K."/>
            <person name="Miller A.N."/>
            <person name="Grigoriev I.V."/>
            <person name="Debuchy R."/>
            <person name="Gladieux P."/>
            <person name="Hiltunen Thoren M."/>
            <person name="Johannesson H."/>
        </authorList>
    </citation>
    <scope>NUCLEOTIDE SEQUENCE [LARGE SCALE GENOMIC DNA]</scope>
    <source>
        <strain evidence="3">CBS 340.73</strain>
    </source>
</reference>
<organism evidence="2 3">
    <name type="scientific">Diplogelasinospora grovesii</name>
    <dbReference type="NCBI Taxonomy" id="303347"/>
    <lineage>
        <taxon>Eukaryota</taxon>
        <taxon>Fungi</taxon>
        <taxon>Dikarya</taxon>
        <taxon>Ascomycota</taxon>
        <taxon>Pezizomycotina</taxon>
        <taxon>Sordariomycetes</taxon>
        <taxon>Sordariomycetidae</taxon>
        <taxon>Sordariales</taxon>
        <taxon>Diplogelasinosporaceae</taxon>
        <taxon>Diplogelasinospora</taxon>
    </lineage>
</organism>
<sequence length="85" mass="9214">MAIQVMSPQDAAWFADKPGLLADLYLGTELPLLSTGILDMPIPDEPWEPDWPEDPEPPRPPTPGGHPRPGPLQPRPNVPSPPPTP</sequence>
<evidence type="ECO:0000313" key="2">
    <source>
        <dbReference type="EMBL" id="KAK3938999.1"/>
    </source>
</evidence>
<accession>A0AAN6N5X2</accession>
<dbReference type="AlphaFoldDB" id="A0AAN6N5X2"/>
<dbReference type="EMBL" id="MU853818">
    <property type="protein sequence ID" value="KAK3938999.1"/>
    <property type="molecule type" value="Genomic_DNA"/>
</dbReference>
<keyword evidence="3" id="KW-1185">Reference proteome</keyword>
<gene>
    <name evidence="2" type="ORF">QBC46DRAFT_342933</name>
</gene>
<feature type="compositionally biased region" description="Acidic residues" evidence="1">
    <location>
        <begin position="45"/>
        <end position="55"/>
    </location>
</feature>
<protein>
    <submittedName>
        <fullName evidence="2">Uncharacterized protein</fullName>
    </submittedName>
</protein>
<feature type="compositionally biased region" description="Pro residues" evidence="1">
    <location>
        <begin position="58"/>
        <end position="85"/>
    </location>
</feature>
<evidence type="ECO:0000256" key="1">
    <source>
        <dbReference type="SAM" id="MobiDB-lite"/>
    </source>
</evidence>